<dbReference type="Gene3D" id="3.40.50.1110">
    <property type="entry name" value="SGNH hydrolase"/>
    <property type="match status" value="1"/>
</dbReference>
<evidence type="ECO:0000313" key="1">
    <source>
        <dbReference type="Proteomes" id="UP000504606"/>
    </source>
</evidence>
<accession>A0A9C6WM69</accession>
<dbReference type="OrthoDB" id="6631332at2759"/>
<dbReference type="CDD" id="cd00229">
    <property type="entry name" value="SGNH_hydrolase"/>
    <property type="match status" value="1"/>
</dbReference>
<dbReference type="KEGG" id="foc:127748986"/>
<dbReference type="SUPFAM" id="SSF52266">
    <property type="entry name" value="SGNH hydrolase"/>
    <property type="match status" value="1"/>
</dbReference>
<dbReference type="InterPro" id="IPR036514">
    <property type="entry name" value="SGNH_hydro_sf"/>
</dbReference>
<dbReference type="AlphaFoldDB" id="A0A9C6WM69"/>
<dbReference type="GeneID" id="127748986"/>
<proteinExistence type="predicted"/>
<name>A0A9C6WM69_FRAOC</name>
<reference evidence="2" key="1">
    <citation type="submission" date="2025-08" db="UniProtKB">
        <authorList>
            <consortium name="RefSeq"/>
        </authorList>
    </citation>
    <scope>IDENTIFICATION</scope>
    <source>
        <tissue evidence="2">Whole organism</tissue>
    </source>
</reference>
<keyword evidence="1" id="KW-1185">Reference proteome</keyword>
<gene>
    <name evidence="2" type="primary">LOC127748986</name>
</gene>
<organism evidence="1 2">
    <name type="scientific">Frankliniella occidentalis</name>
    <name type="common">Western flower thrips</name>
    <name type="synonym">Euthrips occidentalis</name>
    <dbReference type="NCBI Taxonomy" id="133901"/>
    <lineage>
        <taxon>Eukaryota</taxon>
        <taxon>Metazoa</taxon>
        <taxon>Ecdysozoa</taxon>
        <taxon>Arthropoda</taxon>
        <taxon>Hexapoda</taxon>
        <taxon>Insecta</taxon>
        <taxon>Pterygota</taxon>
        <taxon>Neoptera</taxon>
        <taxon>Paraneoptera</taxon>
        <taxon>Thysanoptera</taxon>
        <taxon>Terebrantia</taxon>
        <taxon>Thripoidea</taxon>
        <taxon>Thripidae</taxon>
        <taxon>Frankliniella</taxon>
    </lineage>
</organism>
<protein>
    <submittedName>
        <fullName evidence="2">Uncharacterized protein LOC127748986</fullName>
    </submittedName>
</protein>
<dbReference type="Proteomes" id="UP000504606">
    <property type="component" value="Unplaced"/>
</dbReference>
<sequence>MDTVCKNFTSEDCVVIIGGTNDIQKPTRQNCLDQVSTKVTKLSKETNVIIAAVPWRLDTPHLNLEIDKVNTYLYGKVKENICQHGNSDNVCYSTSMVDLERKYYSRSGLHLNSRGKKIISHRFAKQIKAISNNEREKNF</sequence>
<evidence type="ECO:0000313" key="2">
    <source>
        <dbReference type="RefSeq" id="XP_052121127.1"/>
    </source>
</evidence>
<dbReference type="RefSeq" id="XP_052121127.1">
    <property type="nucleotide sequence ID" value="XM_052265167.1"/>
</dbReference>